<dbReference type="GO" id="GO:0003723">
    <property type="term" value="F:RNA binding"/>
    <property type="evidence" value="ECO:0007669"/>
    <property type="project" value="TreeGrafter"/>
</dbReference>
<dbReference type="eggNOG" id="KOG2654">
    <property type="taxonomic scope" value="Eukaryota"/>
</dbReference>
<dbReference type="InterPro" id="IPR051112">
    <property type="entry name" value="CWC26_splicing_factor"/>
</dbReference>
<keyword evidence="2" id="KW-0175">Coiled coil</keyword>
<dbReference type="GO" id="GO:0000398">
    <property type="term" value="P:mRNA splicing, via spliceosome"/>
    <property type="evidence" value="ECO:0007669"/>
    <property type="project" value="TreeGrafter"/>
</dbReference>
<evidence type="ECO:0000313" key="5">
    <source>
        <dbReference type="Proteomes" id="UP000018144"/>
    </source>
</evidence>
<dbReference type="EMBL" id="HF936139">
    <property type="protein sequence ID" value="CCX33597.1"/>
    <property type="molecule type" value="Genomic_DNA"/>
</dbReference>
<name>U4LPT2_PYROM</name>
<dbReference type="OMA" id="GDVQRQE"/>
<proteinExistence type="inferred from homology"/>
<gene>
    <name evidence="4" type="ORF">PCON_01468</name>
</gene>
<organism evidence="4 5">
    <name type="scientific">Pyronema omphalodes (strain CBS 100304)</name>
    <name type="common">Pyronema confluens</name>
    <dbReference type="NCBI Taxonomy" id="1076935"/>
    <lineage>
        <taxon>Eukaryota</taxon>
        <taxon>Fungi</taxon>
        <taxon>Dikarya</taxon>
        <taxon>Ascomycota</taxon>
        <taxon>Pezizomycotina</taxon>
        <taxon>Pezizomycetes</taxon>
        <taxon>Pezizales</taxon>
        <taxon>Pyronemataceae</taxon>
        <taxon>Pyronema</taxon>
    </lineage>
</organism>
<reference evidence="4 5" key="1">
    <citation type="journal article" date="2013" name="PLoS Genet.">
        <title>The genome and development-dependent transcriptomes of Pyronema confluens: a window into fungal evolution.</title>
        <authorList>
            <person name="Traeger S."/>
            <person name="Altegoer F."/>
            <person name="Freitag M."/>
            <person name="Gabaldon T."/>
            <person name="Kempken F."/>
            <person name="Kumar A."/>
            <person name="Marcet-Houben M."/>
            <person name="Poggeler S."/>
            <person name="Stajich J.E."/>
            <person name="Nowrousian M."/>
        </authorList>
    </citation>
    <scope>NUCLEOTIDE SEQUENCE [LARGE SCALE GENOMIC DNA]</scope>
    <source>
        <strain evidence="5">CBS 100304</strain>
        <tissue evidence="4">Vegetative mycelium</tissue>
    </source>
</reference>
<dbReference type="PANTHER" id="PTHR31809:SF0">
    <property type="entry name" value="BUD13 HOMOLOG"/>
    <property type="match status" value="1"/>
</dbReference>
<dbReference type="PANTHER" id="PTHR31809">
    <property type="entry name" value="BUD13 HOMOLOG"/>
    <property type="match status" value="1"/>
</dbReference>
<sequence length="321" mass="35670">MSGSSLAAYLAKNYLTADAPAKKSTKKRKRKEGAATVEAGLTINDDDATTWNDNANKSDDEDAPVILGGIQKTFKKKTTSGWKTIVEAEETAAADKILAANMGDRVQDEEPAIEDTEGVLKMESGVHAGLQTGAQVAAQLAAAKEAERKRFMEADPTESGRGQETIYRDASGRIINIAMQRAEARKKIAEEEEKVLREKELQKGDVQKIQAEERRKQLDDAKFMTLARYADDKEMNEEMKDQDRWNDPAAGFLTKKKGAGRSKTGRPVYMGAAAPNRFGIRPGHKWDGVDRGNGFESKWFMAQNKKKETVQRRYESMMDID</sequence>
<dbReference type="GO" id="GO:0005684">
    <property type="term" value="C:U2-type spliceosomal complex"/>
    <property type="evidence" value="ECO:0007669"/>
    <property type="project" value="TreeGrafter"/>
</dbReference>
<dbReference type="OrthoDB" id="6022at2759"/>
<dbReference type="GO" id="GO:0070274">
    <property type="term" value="C:RES complex"/>
    <property type="evidence" value="ECO:0007669"/>
    <property type="project" value="TreeGrafter"/>
</dbReference>
<evidence type="ECO:0000313" key="4">
    <source>
        <dbReference type="EMBL" id="CCX33597.1"/>
    </source>
</evidence>
<feature type="region of interest" description="Disordered" evidence="3">
    <location>
        <begin position="20"/>
        <end position="40"/>
    </location>
</feature>
<dbReference type="Pfam" id="PF09736">
    <property type="entry name" value="Bud13"/>
    <property type="match status" value="1"/>
</dbReference>
<evidence type="ECO:0000256" key="3">
    <source>
        <dbReference type="SAM" id="MobiDB-lite"/>
    </source>
</evidence>
<accession>U4LPT2</accession>
<evidence type="ECO:0000256" key="1">
    <source>
        <dbReference type="ARBA" id="ARBA00011069"/>
    </source>
</evidence>
<feature type="coiled-coil region" evidence="2">
    <location>
        <begin position="174"/>
        <end position="201"/>
    </location>
</feature>
<keyword evidence="5" id="KW-1185">Reference proteome</keyword>
<protein>
    <submittedName>
        <fullName evidence="4">Similar to Pre-mRNA-splicing factor cwc26 acc. no. Q5AWZ6</fullName>
    </submittedName>
</protein>
<dbReference type="STRING" id="1076935.U4LPT2"/>
<dbReference type="AlphaFoldDB" id="U4LPT2"/>
<dbReference type="Proteomes" id="UP000018144">
    <property type="component" value="Unassembled WGS sequence"/>
</dbReference>
<evidence type="ECO:0000256" key="2">
    <source>
        <dbReference type="SAM" id="Coils"/>
    </source>
</evidence>
<comment type="similarity">
    <text evidence="1">Belongs to the CWC26 family.</text>
</comment>
<dbReference type="InterPro" id="IPR018609">
    <property type="entry name" value="Bud13"/>
</dbReference>